<evidence type="ECO:0000313" key="2">
    <source>
        <dbReference type="EMBL" id="KAK9283955.1"/>
    </source>
</evidence>
<evidence type="ECO:0000313" key="3">
    <source>
        <dbReference type="Proteomes" id="UP001415857"/>
    </source>
</evidence>
<gene>
    <name evidence="2" type="ORF">L1049_012213</name>
</gene>
<name>A0AAP0RZH0_LIQFO</name>
<dbReference type="EMBL" id="JBBPBK010000006">
    <property type="protein sequence ID" value="KAK9283955.1"/>
    <property type="molecule type" value="Genomic_DNA"/>
</dbReference>
<dbReference type="Proteomes" id="UP001415857">
    <property type="component" value="Unassembled WGS sequence"/>
</dbReference>
<protein>
    <submittedName>
        <fullName evidence="2">Uncharacterized protein</fullName>
    </submittedName>
</protein>
<proteinExistence type="predicted"/>
<dbReference type="PANTHER" id="PTHR33912">
    <property type="entry name" value="OS01G0939400 PROTEIN"/>
    <property type="match status" value="1"/>
</dbReference>
<dbReference type="PANTHER" id="PTHR33912:SF3">
    <property type="entry name" value="OS01G0939400 PROTEIN"/>
    <property type="match status" value="1"/>
</dbReference>
<reference evidence="2 3" key="1">
    <citation type="journal article" date="2024" name="Plant J.">
        <title>Genome sequences and population genomics reveal climatic adaptation and genomic divergence between two closely related sweetgum species.</title>
        <authorList>
            <person name="Xu W.Q."/>
            <person name="Ren C.Q."/>
            <person name="Zhang X.Y."/>
            <person name="Comes H.P."/>
            <person name="Liu X.H."/>
            <person name="Li Y.G."/>
            <person name="Kettle C.J."/>
            <person name="Jalonen R."/>
            <person name="Gaisberger H."/>
            <person name="Ma Y.Z."/>
            <person name="Qiu Y.X."/>
        </authorList>
    </citation>
    <scope>NUCLEOTIDE SEQUENCE [LARGE SCALE GENOMIC DNA]</scope>
    <source>
        <strain evidence="2">Hangzhou</strain>
    </source>
</reference>
<comment type="caution">
    <text evidence="2">The sequence shown here is derived from an EMBL/GenBank/DDBJ whole genome shotgun (WGS) entry which is preliminary data.</text>
</comment>
<feature type="region of interest" description="Disordered" evidence="1">
    <location>
        <begin position="1"/>
        <end position="63"/>
    </location>
</feature>
<keyword evidence="3" id="KW-1185">Reference proteome</keyword>
<dbReference type="InterPro" id="IPR040381">
    <property type="entry name" value="At4g14450-like"/>
</dbReference>
<sequence length="170" mass="18396">MSLVDYDSSSDEEDAEVREEEEEEKDDSELPRPNPTSPTPLPQTKRSGFPPNQQPENVLRLSVPSIEKLPDASLLLNSPAISSHLASSSDHSSRVAAAMAESASRKRDANGMISSFPRSKVPRGALPHSKNSPDTISGLLVPPQLNGRSNVVTEDIGKLFVRRLSDPSSQ</sequence>
<dbReference type="AlphaFoldDB" id="A0AAP0RZH0"/>
<feature type="region of interest" description="Disordered" evidence="1">
    <location>
        <begin position="96"/>
        <end position="144"/>
    </location>
</feature>
<accession>A0AAP0RZH0</accession>
<evidence type="ECO:0000256" key="1">
    <source>
        <dbReference type="SAM" id="MobiDB-lite"/>
    </source>
</evidence>
<feature type="compositionally biased region" description="Acidic residues" evidence="1">
    <location>
        <begin position="8"/>
        <end position="27"/>
    </location>
</feature>
<organism evidence="2 3">
    <name type="scientific">Liquidambar formosana</name>
    <name type="common">Formosan gum</name>
    <dbReference type="NCBI Taxonomy" id="63359"/>
    <lineage>
        <taxon>Eukaryota</taxon>
        <taxon>Viridiplantae</taxon>
        <taxon>Streptophyta</taxon>
        <taxon>Embryophyta</taxon>
        <taxon>Tracheophyta</taxon>
        <taxon>Spermatophyta</taxon>
        <taxon>Magnoliopsida</taxon>
        <taxon>eudicotyledons</taxon>
        <taxon>Gunneridae</taxon>
        <taxon>Pentapetalae</taxon>
        <taxon>Saxifragales</taxon>
        <taxon>Altingiaceae</taxon>
        <taxon>Liquidambar</taxon>
    </lineage>
</organism>
<feature type="compositionally biased region" description="Pro residues" evidence="1">
    <location>
        <begin position="32"/>
        <end position="41"/>
    </location>
</feature>